<feature type="transmembrane region" description="Helical" evidence="1">
    <location>
        <begin position="101"/>
        <end position="119"/>
    </location>
</feature>
<organism evidence="2 3">
    <name type="scientific">Bifidobacterium callitrichos</name>
    <dbReference type="NCBI Taxonomy" id="762209"/>
    <lineage>
        <taxon>Bacteria</taxon>
        <taxon>Bacillati</taxon>
        <taxon>Actinomycetota</taxon>
        <taxon>Actinomycetes</taxon>
        <taxon>Bifidobacteriales</taxon>
        <taxon>Bifidobacteriaceae</taxon>
        <taxon>Bifidobacterium</taxon>
    </lineage>
</organism>
<keyword evidence="1" id="KW-1133">Transmembrane helix</keyword>
<comment type="caution">
    <text evidence="2">The sequence shown here is derived from an EMBL/GenBank/DDBJ whole genome shotgun (WGS) entry which is preliminary data.</text>
</comment>
<evidence type="ECO:0000313" key="2">
    <source>
        <dbReference type="EMBL" id="PST46013.1"/>
    </source>
</evidence>
<keyword evidence="1" id="KW-0812">Transmembrane</keyword>
<dbReference type="EMBL" id="NWTX01000014">
    <property type="protein sequence ID" value="PST46013.1"/>
    <property type="molecule type" value="Genomic_DNA"/>
</dbReference>
<dbReference type="RefSeq" id="WP_107044446.1">
    <property type="nucleotide sequence ID" value="NZ_NWTX01000014.1"/>
</dbReference>
<name>A0A2T3G972_9BIFI</name>
<evidence type="ECO:0000256" key="1">
    <source>
        <dbReference type="SAM" id="Phobius"/>
    </source>
</evidence>
<keyword evidence="3" id="KW-1185">Reference proteome</keyword>
<feature type="transmembrane region" description="Helical" evidence="1">
    <location>
        <begin position="74"/>
        <end position="95"/>
    </location>
</feature>
<protein>
    <submittedName>
        <fullName evidence="2">Uncharacterized protein</fullName>
    </submittedName>
</protein>
<dbReference type="AlphaFoldDB" id="A0A2T3G972"/>
<reference evidence="2 3" key="2">
    <citation type="submission" date="2018-03" db="EMBL/GenBank/DDBJ databases">
        <title>The comparative genomics of Bifidobacterium callitrichos reflects dietary carbohydrate utilization within the common marmoset gut.</title>
        <authorList>
            <person name="Rani A."/>
        </authorList>
    </citation>
    <scope>NUCLEOTIDE SEQUENCE [LARGE SCALE GENOMIC DNA]</scope>
    <source>
        <strain evidence="2 3">UMA51805</strain>
    </source>
</reference>
<feature type="transmembrane region" description="Helical" evidence="1">
    <location>
        <begin position="7"/>
        <end position="28"/>
    </location>
</feature>
<accession>A0A2T3G972</accession>
<keyword evidence="1" id="KW-0472">Membrane</keyword>
<feature type="transmembrane region" description="Helical" evidence="1">
    <location>
        <begin position="34"/>
        <end position="54"/>
    </location>
</feature>
<reference evidence="3" key="1">
    <citation type="submission" date="2017-09" db="EMBL/GenBank/DDBJ databases">
        <authorList>
            <person name="Sela D.A."/>
            <person name="Albert K."/>
        </authorList>
    </citation>
    <scope>NUCLEOTIDE SEQUENCE [LARGE SCALE GENOMIC DNA]</scope>
    <source>
        <strain evidence="3">UMA51805</strain>
    </source>
</reference>
<sequence length="124" mass="13099">MTKKNFVSMILGTIGGILFALGMCMGLLPEWNAFNQGVVIGTVGLVVLLVMLMVRRKMEGKSMIVRLSGRTVGAALLAIVGALALGFGMCLTMVWNMLVPGVIVGLVGIVLLLTLIPLTKGIRD</sequence>
<evidence type="ECO:0000313" key="3">
    <source>
        <dbReference type="Proteomes" id="UP000240228"/>
    </source>
</evidence>
<dbReference type="Proteomes" id="UP000240228">
    <property type="component" value="Unassembled WGS sequence"/>
</dbReference>
<gene>
    <name evidence="2" type="ORF">CPA40_08015</name>
</gene>
<proteinExistence type="predicted"/>